<gene>
    <name evidence="3" type="primary">20343383</name>
    <name evidence="2" type="ORF">GGTG_02925</name>
</gene>
<dbReference type="HOGENOM" id="CLU_1434523_0_0_1"/>
<dbReference type="GeneID" id="20343383"/>
<feature type="region of interest" description="Disordered" evidence="1">
    <location>
        <begin position="65"/>
        <end position="101"/>
    </location>
</feature>
<evidence type="ECO:0000313" key="3">
    <source>
        <dbReference type="EnsemblFungi" id="EJT77820"/>
    </source>
</evidence>
<protein>
    <submittedName>
        <fullName evidence="2 3">Uncharacterized protein</fullName>
    </submittedName>
</protein>
<dbReference type="EMBL" id="GL385396">
    <property type="protein sequence ID" value="EJT77820.1"/>
    <property type="molecule type" value="Genomic_DNA"/>
</dbReference>
<reference evidence="3" key="4">
    <citation type="journal article" date="2015" name="G3 (Bethesda)">
        <title>Genome sequences of three phytopathogenic species of the Magnaporthaceae family of fungi.</title>
        <authorList>
            <person name="Okagaki L.H."/>
            <person name="Nunes C.C."/>
            <person name="Sailsbery J."/>
            <person name="Clay B."/>
            <person name="Brown D."/>
            <person name="John T."/>
            <person name="Oh Y."/>
            <person name="Young N."/>
            <person name="Fitzgerald M."/>
            <person name="Haas B.J."/>
            <person name="Zeng Q."/>
            <person name="Young S."/>
            <person name="Adiconis X."/>
            <person name="Fan L."/>
            <person name="Levin J.Z."/>
            <person name="Mitchell T.K."/>
            <person name="Okubara P.A."/>
            <person name="Farman M.L."/>
            <person name="Kohn L.M."/>
            <person name="Birren B."/>
            <person name="Ma L.-J."/>
            <person name="Dean R.A."/>
        </authorList>
    </citation>
    <scope>NUCLEOTIDE SEQUENCE</scope>
    <source>
        <strain evidence="3">R3-111a-1</strain>
    </source>
</reference>
<dbReference type="AlphaFoldDB" id="J3NNR7"/>
<name>J3NNR7_GAET3</name>
<reference evidence="3" key="5">
    <citation type="submission" date="2018-04" db="UniProtKB">
        <authorList>
            <consortium name="EnsemblFungi"/>
        </authorList>
    </citation>
    <scope>IDENTIFICATION</scope>
    <source>
        <strain evidence="3">R3-111a-1</strain>
    </source>
</reference>
<dbReference type="Proteomes" id="UP000006039">
    <property type="component" value="Unassembled WGS sequence"/>
</dbReference>
<reference evidence="4" key="1">
    <citation type="submission" date="2010-07" db="EMBL/GenBank/DDBJ databases">
        <title>The genome sequence of Gaeumannomyces graminis var. tritici strain R3-111a-1.</title>
        <authorList>
            <consortium name="The Broad Institute Genome Sequencing Platform"/>
            <person name="Ma L.-J."/>
            <person name="Dead R."/>
            <person name="Young S."/>
            <person name="Zeng Q."/>
            <person name="Koehrsen M."/>
            <person name="Alvarado L."/>
            <person name="Berlin A."/>
            <person name="Chapman S.B."/>
            <person name="Chen Z."/>
            <person name="Freedman E."/>
            <person name="Gellesch M."/>
            <person name="Goldberg J."/>
            <person name="Griggs A."/>
            <person name="Gujja S."/>
            <person name="Heilman E.R."/>
            <person name="Heiman D."/>
            <person name="Hepburn T."/>
            <person name="Howarth C."/>
            <person name="Jen D."/>
            <person name="Larson L."/>
            <person name="Mehta T."/>
            <person name="Neiman D."/>
            <person name="Pearson M."/>
            <person name="Roberts A."/>
            <person name="Saif S."/>
            <person name="Shea T."/>
            <person name="Shenoy N."/>
            <person name="Sisk P."/>
            <person name="Stolte C."/>
            <person name="Sykes S."/>
            <person name="Walk T."/>
            <person name="White J."/>
            <person name="Yandava C."/>
            <person name="Haas B."/>
            <person name="Nusbaum C."/>
            <person name="Birren B."/>
        </authorList>
    </citation>
    <scope>NUCLEOTIDE SEQUENCE [LARGE SCALE GENOMIC DNA]</scope>
    <source>
        <strain evidence="4">R3-111a-1</strain>
    </source>
</reference>
<accession>J3NNR7</accession>
<dbReference type="EnsemblFungi" id="EJT77820">
    <property type="protein sequence ID" value="EJT77820"/>
    <property type="gene ID" value="GGTG_02925"/>
</dbReference>
<feature type="compositionally biased region" description="Basic and acidic residues" evidence="1">
    <location>
        <begin position="23"/>
        <end position="32"/>
    </location>
</feature>
<feature type="region of interest" description="Disordered" evidence="1">
    <location>
        <begin position="1"/>
        <end position="32"/>
    </location>
</feature>
<reference evidence="2" key="2">
    <citation type="submission" date="2010-07" db="EMBL/GenBank/DDBJ databases">
        <authorList>
            <consortium name="The Broad Institute Genome Sequencing Platform"/>
            <consortium name="Broad Institute Genome Sequencing Center for Infectious Disease"/>
            <person name="Ma L.-J."/>
            <person name="Dead R."/>
            <person name="Young S."/>
            <person name="Zeng Q."/>
            <person name="Koehrsen M."/>
            <person name="Alvarado L."/>
            <person name="Berlin A."/>
            <person name="Chapman S.B."/>
            <person name="Chen Z."/>
            <person name="Freedman E."/>
            <person name="Gellesch M."/>
            <person name="Goldberg J."/>
            <person name="Griggs A."/>
            <person name="Gujja S."/>
            <person name="Heilman E.R."/>
            <person name="Heiman D."/>
            <person name="Hepburn T."/>
            <person name="Howarth C."/>
            <person name="Jen D."/>
            <person name="Larson L."/>
            <person name="Mehta T."/>
            <person name="Neiman D."/>
            <person name="Pearson M."/>
            <person name="Roberts A."/>
            <person name="Saif S."/>
            <person name="Shea T."/>
            <person name="Shenoy N."/>
            <person name="Sisk P."/>
            <person name="Stolte C."/>
            <person name="Sykes S."/>
            <person name="Walk T."/>
            <person name="White J."/>
            <person name="Yandava C."/>
            <person name="Haas B."/>
            <person name="Nusbaum C."/>
            <person name="Birren B."/>
        </authorList>
    </citation>
    <scope>NUCLEOTIDE SEQUENCE</scope>
    <source>
        <strain evidence="2">R3-111a-1</strain>
    </source>
</reference>
<feature type="compositionally biased region" description="Polar residues" evidence="1">
    <location>
        <begin position="72"/>
        <end position="81"/>
    </location>
</feature>
<reference evidence="2" key="3">
    <citation type="submission" date="2010-09" db="EMBL/GenBank/DDBJ databases">
        <title>Annotation of Gaeumannomyces graminis var. tritici R3-111a-1.</title>
        <authorList>
            <consortium name="The Broad Institute Genome Sequencing Platform"/>
            <person name="Ma L.-J."/>
            <person name="Dead R."/>
            <person name="Young S.K."/>
            <person name="Zeng Q."/>
            <person name="Gargeya S."/>
            <person name="Fitzgerald M."/>
            <person name="Haas B."/>
            <person name="Abouelleil A."/>
            <person name="Alvarado L."/>
            <person name="Arachchi H.M."/>
            <person name="Berlin A."/>
            <person name="Brown A."/>
            <person name="Chapman S.B."/>
            <person name="Chen Z."/>
            <person name="Dunbar C."/>
            <person name="Freedman E."/>
            <person name="Gearin G."/>
            <person name="Gellesch M."/>
            <person name="Goldberg J."/>
            <person name="Griggs A."/>
            <person name="Gujja S."/>
            <person name="Heiman D."/>
            <person name="Howarth C."/>
            <person name="Larson L."/>
            <person name="Lui A."/>
            <person name="MacDonald P.J.P."/>
            <person name="Mehta T."/>
            <person name="Montmayeur A."/>
            <person name="Murphy C."/>
            <person name="Neiman D."/>
            <person name="Pearson M."/>
            <person name="Priest M."/>
            <person name="Roberts A."/>
            <person name="Saif S."/>
            <person name="Shea T."/>
            <person name="Shenoy N."/>
            <person name="Sisk P."/>
            <person name="Stolte C."/>
            <person name="Sykes S."/>
            <person name="Yandava C."/>
            <person name="Wortman J."/>
            <person name="Nusbaum C."/>
            <person name="Birren B."/>
        </authorList>
    </citation>
    <scope>NUCLEOTIDE SEQUENCE</scope>
    <source>
        <strain evidence="2">R3-111a-1</strain>
    </source>
</reference>
<keyword evidence="4" id="KW-1185">Reference proteome</keyword>
<feature type="region of interest" description="Disordered" evidence="1">
    <location>
        <begin position="113"/>
        <end position="149"/>
    </location>
</feature>
<evidence type="ECO:0000313" key="4">
    <source>
        <dbReference type="Proteomes" id="UP000006039"/>
    </source>
</evidence>
<organism evidence="2">
    <name type="scientific">Gaeumannomyces tritici (strain R3-111a-1)</name>
    <name type="common">Wheat and barley take-all root rot fungus</name>
    <name type="synonym">Gaeumannomyces graminis var. tritici</name>
    <dbReference type="NCBI Taxonomy" id="644352"/>
    <lineage>
        <taxon>Eukaryota</taxon>
        <taxon>Fungi</taxon>
        <taxon>Dikarya</taxon>
        <taxon>Ascomycota</taxon>
        <taxon>Pezizomycotina</taxon>
        <taxon>Sordariomycetes</taxon>
        <taxon>Sordariomycetidae</taxon>
        <taxon>Magnaporthales</taxon>
        <taxon>Magnaporthaceae</taxon>
        <taxon>Gaeumannomyces</taxon>
    </lineage>
</organism>
<evidence type="ECO:0000256" key="1">
    <source>
        <dbReference type="SAM" id="MobiDB-lite"/>
    </source>
</evidence>
<evidence type="ECO:0000313" key="2">
    <source>
        <dbReference type="EMBL" id="EJT77820.1"/>
    </source>
</evidence>
<proteinExistence type="predicted"/>
<dbReference type="RefSeq" id="XP_009218965.1">
    <property type="nucleotide sequence ID" value="XM_009220701.1"/>
</dbReference>
<sequence>MHSASFRASSLPRARGRAAGEGSTRRKGEKAVRAVGAVGSGGLACVGVEVVIDSALTMRRAAACRKKRDANTHSLLQTNRQPAREQASKQTPSPLVASNDAPSRIPAKLRLAQRQQAVPSNRSTTTVAGMTHGCKRHPQPAPNLSKRKLLPPPPPVVCHERCMPGQQRLVVPMSLVDWDHLLSERPIPQ</sequence>
<feature type="compositionally biased region" description="Polar residues" evidence="1">
    <location>
        <begin position="113"/>
        <end position="128"/>
    </location>
</feature>
<dbReference type="VEuPathDB" id="FungiDB:GGTG_02925"/>